<dbReference type="InterPro" id="IPR027417">
    <property type="entry name" value="P-loop_NTPase"/>
</dbReference>
<feature type="domain" description="Zeta toxin" evidence="3">
    <location>
        <begin position="70"/>
        <end position="215"/>
    </location>
</feature>
<evidence type="ECO:0000256" key="2">
    <source>
        <dbReference type="ARBA" id="ARBA00022840"/>
    </source>
</evidence>
<dbReference type="GO" id="GO:0016301">
    <property type="term" value="F:kinase activity"/>
    <property type="evidence" value="ECO:0007669"/>
    <property type="project" value="InterPro"/>
</dbReference>
<gene>
    <name evidence="4" type="ORF">DI626_01190</name>
</gene>
<sequence>MSGNPATLTPLPPWRNCPMRKSSAISETFPVQPDGYATLIDRQRHEDFFTSEFPAQVAADIIERTLSGAQSHPNPSILHMLGIPGAGKSTYVAALDHTDKILVSFDKITEMIPAYQNDRKELGALEAFAKWELPARMLGYHILHMAVGNRQDIIFDHGGSRDDHAAFLGAIKRELGYRIEIVHLDVDQVTSMRRVHVREQDGGRHVPPAYIPERHDLIERLLPRYRDIADSFITVTL</sequence>
<organism evidence="4 5">
    <name type="scientific">Micavibrio aeruginosavorus</name>
    <dbReference type="NCBI Taxonomy" id="349221"/>
    <lineage>
        <taxon>Bacteria</taxon>
        <taxon>Pseudomonadati</taxon>
        <taxon>Bdellovibrionota</taxon>
        <taxon>Bdellovibrionia</taxon>
        <taxon>Bdellovibrionales</taxon>
        <taxon>Pseudobdellovibrionaceae</taxon>
        <taxon>Micavibrio</taxon>
    </lineage>
</organism>
<dbReference type="Proteomes" id="UP000249557">
    <property type="component" value="Unassembled WGS sequence"/>
</dbReference>
<dbReference type="AlphaFoldDB" id="A0A2W5A5Y1"/>
<dbReference type="Pfam" id="PF06414">
    <property type="entry name" value="Zeta_toxin"/>
    <property type="match status" value="1"/>
</dbReference>
<dbReference type="GO" id="GO:0005524">
    <property type="term" value="F:ATP binding"/>
    <property type="evidence" value="ECO:0007669"/>
    <property type="project" value="UniProtKB-KW"/>
</dbReference>
<name>A0A2W5A5Y1_9BACT</name>
<dbReference type="InterPro" id="IPR010488">
    <property type="entry name" value="Zeta_toxin_domain"/>
</dbReference>
<dbReference type="Gene3D" id="3.40.50.300">
    <property type="entry name" value="P-loop containing nucleotide triphosphate hydrolases"/>
    <property type="match status" value="1"/>
</dbReference>
<evidence type="ECO:0000259" key="3">
    <source>
        <dbReference type="Pfam" id="PF06414"/>
    </source>
</evidence>
<protein>
    <recommendedName>
        <fullName evidence="3">Zeta toxin domain-containing protein</fullName>
    </recommendedName>
</protein>
<dbReference type="EMBL" id="QFNK01000010">
    <property type="protein sequence ID" value="PZO88707.1"/>
    <property type="molecule type" value="Genomic_DNA"/>
</dbReference>
<accession>A0A2W5A5Y1</accession>
<evidence type="ECO:0000313" key="4">
    <source>
        <dbReference type="EMBL" id="PZO88707.1"/>
    </source>
</evidence>
<keyword evidence="1" id="KW-0547">Nucleotide-binding</keyword>
<keyword evidence="2" id="KW-0067">ATP-binding</keyword>
<dbReference type="SUPFAM" id="SSF52540">
    <property type="entry name" value="P-loop containing nucleoside triphosphate hydrolases"/>
    <property type="match status" value="1"/>
</dbReference>
<comment type="caution">
    <text evidence="4">The sequence shown here is derived from an EMBL/GenBank/DDBJ whole genome shotgun (WGS) entry which is preliminary data.</text>
</comment>
<reference evidence="4 5" key="1">
    <citation type="submission" date="2017-08" db="EMBL/GenBank/DDBJ databases">
        <title>Infants hospitalized years apart are colonized by the same room-sourced microbial strains.</title>
        <authorList>
            <person name="Brooks B."/>
            <person name="Olm M.R."/>
            <person name="Firek B.A."/>
            <person name="Baker R."/>
            <person name="Thomas B.C."/>
            <person name="Morowitz M.J."/>
            <person name="Banfield J.F."/>
        </authorList>
    </citation>
    <scope>NUCLEOTIDE SEQUENCE [LARGE SCALE GENOMIC DNA]</scope>
    <source>
        <strain evidence="4">S2_018_000_R2_104</strain>
    </source>
</reference>
<evidence type="ECO:0000256" key="1">
    <source>
        <dbReference type="ARBA" id="ARBA00022741"/>
    </source>
</evidence>
<proteinExistence type="predicted"/>
<evidence type="ECO:0000313" key="5">
    <source>
        <dbReference type="Proteomes" id="UP000249557"/>
    </source>
</evidence>